<organism evidence="1">
    <name type="scientific">Arundo donax</name>
    <name type="common">Giant reed</name>
    <name type="synonym">Donax arundinaceus</name>
    <dbReference type="NCBI Taxonomy" id="35708"/>
    <lineage>
        <taxon>Eukaryota</taxon>
        <taxon>Viridiplantae</taxon>
        <taxon>Streptophyta</taxon>
        <taxon>Embryophyta</taxon>
        <taxon>Tracheophyta</taxon>
        <taxon>Spermatophyta</taxon>
        <taxon>Magnoliopsida</taxon>
        <taxon>Liliopsida</taxon>
        <taxon>Poales</taxon>
        <taxon>Poaceae</taxon>
        <taxon>PACMAD clade</taxon>
        <taxon>Arundinoideae</taxon>
        <taxon>Arundineae</taxon>
        <taxon>Arundo</taxon>
    </lineage>
</organism>
<protein>
    <submittedName>
        <fullName evidence="1">Uncharacterized protein</fullName>
    </submittedName>
</protein>
<dbReference type="EMBL" id="GBRH01224101">
    <property type="protein sequence ID" value="JAD73794.1"/>
    <property type="molecule type" value="Transcribed_RNA"/>
</dbReference>
<evidence type="ECO:0000313" key="1">
    <source>
        <dbReference type="EMBL" id="JAD73794.1"/>
    </source>
</evidence>
<reference evidence="1" key="2">
    <citation type="journal article" date="2015" name="Data Brief">
        <title>Shoot transcriptome of the giant reed, Arundo donax.</title>
        <authorList>
            <person name="Barrero R.A."/>
            <person name="Guerrero F.D."/>
            <person name="Moolhuijzen P."/>
            <person name="Goolsby J.A."/>
            <person name="Tidwell J."/>
            <person name="Bellgard S.E."/>
            <person name="Bellgard M.I."/>
        </authorList>
    </citation>
    <scope>NUCLEOTIDE SEQUENCE</scope>
    <source>
        <tissue evidence="1">Shoot tissue taken approximately 20 cm above the soil surface</tissue>
    </source>
</reference>
<accession>A0A0A9CBV9</accession>
<name>A0A0A9CBV9_ARUDO</name>
<proteinExistence type="predicted"/>
<reference evidence="1" key="1">
    <citation type="submission" date="2014-09" db="EMBL/GenBank/DDBJ databases">
        <authorList>
            <person name="Magalhaes I.L.F."/>
            <person name="Oliveira U."/>
            <person name="Santos F.R."/>
            <person name="Vidigal T.H.D.A."/>
            <person name="Brescovit A.D."/>
            <person name="Santos A.J."/>
        </authorList>
    </citation>
    <scope>NUCLEOTIDE SEQUENCE</scope>
    <source>
        <tissue evidence="1">Shoot tissue taken approximately 20 cm above the soil surface</tissue>
    </source>
</reference>
<sequence length="13" mass="1453">MCMSHLVAEKCSN</sequence>